<evidence type="ECO:0000313" key="5">
    <source>
        <dbReference type="EMBL" id="RUT79011.1"/>
    </source>
</evidence>
<dbReference type="Proteomes" id="UP000282985">
    <property type="component" value="Unassembled WGS sequence"/>
</dbReference>
<evidence type="ECO:0000256" key="2">
    <source>
        <dbReference type="ARBA" id="ARBA00022747"/>
    </source>
</evidence>
<evidence type="ECO:0000256" key="3">
    <source>
        <dbReference type="ARBA" id="ARBA00023125"/>
    </source>
</evidence>
<reference evidence="5 6" key="1">
    <citation type="submission" date="2018-11" db="EMBL/GenBank/DDBJ databases">
        <title>Parancylomarina longa gen. nov., sp. nov., isolated from sediments of southern Okinawa.</title>
        <authorList>
            <person name="Fu T."/>
        </authorList>
    </citation>
    <scope>NUCLEOTIDE SEQUENCE [LARGE SCALE GENOMIC DNA]</scope>
    <source>
        <strain evidence="5 6">T3-2 S1-C</strain>
    </source>
</reference>
<dbReference type="GO" id="GO:0004519">
    <property type="term" value="F:endonuclease activity"/>
    <property type="evidence" value="ECO:0007669"/>
    <property type="project" value="UniProtKB-KW"/>
</dbReference>
<dbReference type="EMBL" id="RJJX01000005">
    <property type="protein sequence ID" value="RUT79011.1"/>
    <property type="molecule type" value="Genomic_DNA"/>
</dbReference>
<keyword evidence="5" id="KW-0540">Nuclease</keyword>
<feature type="domain" description="Type I restriction modification DNA specificity" evidence="4">
    <location>
        <begin position="219"/>
        <end position="381"/>
    </location>
</feature>
<dbReference type="InterPro" id="IPR000055">
    <property type="entry name" value="Restrct_endonuc_typeI_TRD"/>
</dbReference>
<dbReference type="GO" id="GO:0003677">
    <property type="term" value="F:DNA binding"/>
    <property type="evidence" value="ECO:0007669"/>
    <property type="project" value="UniProtKB-KW"/>
</dbReference>
<accession>A0A434AWW2</accession>
<keyword evidence="6" id="KW-1185">Reference proteome</keyword>
<gene>
    <name evidence="5" type="ORF">DLK05_05900</name>
</gene>
<keyword evidence="2" id="KW-0680">Restriction system</keyword>
<evidence type="ECO:0000259" key="4">
    <source>
        <dbReference type="Pfam" id="PF01420"/>
    </source>
</evidence>
<name>A0A434AWW2_9BACT</name>
<dbReference type="CDD" id="cd17515">
    <property type="entry name" value="RMtype1_S_MjaORF132P_Sau1132ORF3780P-TRD1-CR1_like"/>
    <property type="match status" value="1"/>
</dbReference>
<keyword evidence="3" id="KW-0238">DNA-binding</keyword>
<dbReference type="InterPro" id="IPR044946">
    <property type="entry name" value="Restrct_endonuc_typeI_TRD_sf"/>
</dbReference>
<keyword evidence="5" id="KW-0378">Hydrolase</keyword>
<dbReference type="Gene3D" id="3.90.220.20">
    <property type="entry name" value="DNA methylase specificity domains"/>
    <property type="match status" value="2"/>
</dbReference>
<dbReference type="OrthoDB" id="2234796at2"/>
<dbReference type="PANTHER" id="PTHR30408">
    <property type="entry name" value="TYPE-1 RESTRICTION ENZYME ECOKI SPECIFICITY PROTEIN"/>
    <property type="match status" value="1"/>
</dbReference>
<dbReference type="Gene3D" id="1.10.287.1120">
    <property type="entry name" value="Bipartite methylase S protein"/>
    <property type="match status" value="2"/>
</dbReference>
<evidence type="ECO:0000256" key="1">
    <source>
        <dbReference type="ARBA" id="ARBA00010923"/>
    </source>
</evidence>
<dbReference type="CDD" id="cd17266">
    <property type="entry name" value="RMtype1_S_Sau1132ORF3780P-TRD2-CR2_like"/>
    <property type="match status" value="1"/>
</dbReference>
<evidence type="ECO:0000313" key="6">
    <source>
        <dbReference type="Proteomes" id="UP000282985"/>
    </source>
</evidence>
<organism evidence="5 6">
    <name type="scientific">Ancylomarina longa</name>
    <dbReference type="NCBI Taxonomy" id="2487017"/>
    <lineage>
        <taxon>Bacteria</taxon>
        <taxon>Pseudomonadati</taxon>
        <taxon>Bacteroidota</taxon>
        <taxon>Bacteroidia</taxon>
        <taxon>Marinilabiliales</taxon>
        <taxon>Marinifilaceae</taxon>
        <taxon>Ancylomarina</taxon>
    </lineage>
</organism>
<feature type="domain" description="Type I restriction modification DNA specificity" evidence="4">
    <location>
        <begin position="35"/>
        <end position="193"/>
    </location>
</feature>
<dbReference type="PANTHER" id="PTHR30408:SF12">
    <property type="entry name" value="TYPE I RESTRICTION ENZYME MJAVIII SPECIFICITY SUBUNIT"/>
    <property type="match status" value="1"/>
</dbReference>
<sequence length="399" mass="44929">MDTATIHIETEIRSTERSRTKLVPTLRFNEFDTCWNIRTIGSVCNMKAGNFVKASEIFEEKLEGMFPCYGGNGLRGFTKTSNQDGKFSLIGRQGAHCGNIKLANGKFYATEHAIVVSLSEEYDTDWIFYLLYNSNLNQYSTGQAQPGLSVKNLEKINVIIPPSLIEQQKIASFLSAVDKKIQQLSKKKALLEQYKKGVMQQLFSQKLRFKDEQGKDYPDWEEKRLLEFCKFFSGGTPSSTNKEYYNGKIPFIGSGNIYDSEVFSFISEVAFNSSSAKLVEKGDLLYALYGANSGESAISKLEGAINQAILCIRTKESIEYLNYILVSNKDKIVSKYLQGGQGNLSAQIIKKLKYKFPCLEEQQKIASYLSAIDSKIESVSNQISQTQSFKKGLLQQMFI</sequence>
<comment type="similarity">
    <text evidence="1">Belongs to the type-I restriction system S methylase family.</text>
</comment>
<dbReference type="GO" id="GO:0009307">
    <property type="term" value="P:DNA restriction-modification system"/>
    <property type="evidence" value="ECO:0007669"/>
    <property type="project" value="UniProtKB-KW"/>
</dbReference>
<proteinExistence type="inferred from homology"/>
<dbReference type="SUPFAM" id="SSF116734">
    <property type="entry name" value="DNA methylase specificity domain"/>
    <property type="match status" value="2"/>
</dbReference>
<protein>
    <submittedName>
        <fullName evidence="5">Restriction endonuclease subunit S</fullName>
    </submittedName>
</protein>
<dbReference type="InterPro" id="IPR052021">
    <property type="entry name" value="Type-I_RS_S_subunit"/>
</dbReference>
<comment type="caution">
    <text evidence="5">The sequence shown here is derived from an EMBL/GenBank/DDBJ whole genome shotgun (WGS) entry which is preliminary data.</text>
</comment>
<keyword evidence="5" id="KW-0255">Endonuclease</keyword>
<dbReference type="AlphaFoldDB" id="A0A434AWW2"/>
<dbReference type="RefSeq" id="WP_127343065.1">
    <property type="nucleotide sequence ID" value="NZ_RJJX01000005.1"/>
</dbReference>
<dbReference type="Pfam" id="PF01420">
    <property type="entry name" value="Methylase_S"/>
    <property type="match status" value="2"/>
</dbReference>